<name>A0AAD8K9S7_TARER</name>
<comment type="caution">
    <text evidence="1">The sequence shown here is derived from an EMBL/GenBank/DDBJ whole genome shotgun (WGS) entry which is preliminary data.</text>
</comment>
<organism evidence="1 2">
    <name type="scientific">Tagetes erecta</name>
    <name type="common">African marigold</name>
    <dbReference type="NCBI Taxonomy" id="13708"/>
    <lineage>
        <taxon>Eukaryota</taxon>
        <taxon>Viridiplantae</taxon>
        <taxon>Streptophyta</taxon>
        <taxon>Embryophyta</taxon>
        <taxon>Tracheophyta</taxon>
        <taxon>Spermatophyta</taxon>
        <taxon>Magnoliopsida</taxon>
        <taxon>eudicotyledons</taxon>
        <taxon>Gunneridae</taxon>
        <taxon>Pentapetalae</taxon>
        <taxon>asterids</taxon>
        <taxon>campanulids</taxon>
        <taxon>Asterales</taxon>
        <taxon>Asteraceae</taxon>
        <taxon>Asteroideae</taxon>
        <taxon>Heliantheae alliance</taxon>
        <taxon>Tageteae</taxon>
        <taxon>Tagetes</taxon>
    </lineage>
</organism>
<evidence type="ECO:0000313" key="1">
    <source>
        <dbReference type="EMBL" id="KAK1418944.1"/>
    </source>
</evidence>
<evidence type="ECO:0000313" key="2">
    <source>
        <dbReference type="Proteomes" id="UP001229421"/>
    </source>
</evidence>
<dbReference type="Proteomes" id="UP001229421">
    <property type="component" value="Unassembled WGS sequence"/>
</dbReference>
<keyword evidence="2" id="KW-1185">Reference proteome</keyword>
<accession>A0AAD8K9S7</accession>
<reference evidence="1" key="1">
    <citation type="journal article" date="2023" name="bioRxiv">
        <title>Improved chromosome-level genome assembly for marigold (Tagetes erecta).</title>
        <authorList>
            <person name="Jiang F."/>
            <person name="Yuan L."/>
            <person name="Wang S."/>
            <person name="Wang H."/>
            <person name="Xu D."/>
            <person name="Wang A."/>
            <person name="Fan W."/>
        </authorList>
    </citation>
    <scope>NUCLEOTIDE SEQUENCE</scope>
    <source>
        <strain evidence="1">WSJ</strain>
        <tissue evidence="1">Leaf</tissue>
    </source>
</reference>
<protein>
    <submittedName>
        <fullName evidence="1">Uncharacterized protein</fullName>
    </submittedName>
</protein>
<dbReference type="AlphaFoldDB" id="A0AAD8K9S7"/>
<gene>
    <name evidence="1" type="ORF">QVD17_28097</name>
</gene>
<sequence length="99" mass="10822">MLIDLSELTALVDLDLDVHVHPDQSMSNKKRKVVLALNSDNQNHFSSSIGNVAVNLSEISSKNENIVSDCVDNLKFNHGVHGLNLGLAEENDSELGERV</sequence>
<proteinExistence type="predicted"/>
<dbReference type="EMBL" id="JAUHHV010000007">
    <property type="protein sequence ID" value="KAK1418944.1"/>
    <property type="molecule type" value="Genomic_DNA"/>
</dbReference>